<evidence type="ECO:0000313" key="4">
    <source>
        <dbReference type="EMBL" id="MDJ1182595.1"/>
    </source>
</evidence>
<dbReference type="Pfam" id="PF04012">
    <property type="entry name" value="PspA_IM30"/>
    <property type="match status" value="1"/>
</dbReference>
<feature type="compositionally biased region" description="Basic and acidic residues" evidence="3">
    <location>
        <begin position="221"/>
        <end position="248"/>
    </location>
</feature>
<feature type="region of interest" description="Disordered" evidence="3">
    <location>
        <begin position="201"/>
        <end position="248"/>
    </location>
</feature>
<comment type="similarity">
    <text evidence="1">Belongs to the PspA/Vipp/IM30 family.</text>
</comment>
<evidence type="ECO:0000256" key="3">
    <source>
        <dbReference type="SAM" id="MobiDB-lite"/>
    </source>
</evidence>
<dbReference type="RefSeq" id="WP_283757247.1">
    <property type="nucleotide sequence ID" value="NZ_JAQOSQ010000003.1"/>
</dbReference>
<name>A0ABT7BTT1_9CYAN</name>
<dbReference type="Proteomes" id="UP001232992">
    <property type="component" value="Unassembled WGS sequence"/>
</dbReference>
<evidence type="ECO:0000256" key="1">
    <source>
        <dbReference type="ARBA" id="ARBA00043985"/>
    </source>
</evidence>
<dbReference type="EMBL" id="JAQOSQ010000003">
    <property type="protein sequence ID" value="MDJ1182595.1"/>
    <property type="molecule type" value="Genomic_DNA"/>
</dbReference>
<keyword evidence="2" id="KW-0175">Coiled coil</keyword>
<keyword evidence="5" id="KW-1185">Reference proteome</keyword>
<feature type="coiled-coil region" evidence="2">
    <location>
        <begin position="101"/>
        <end position="135"/>
    </location>
</feature>
<evidence type="ECO:0000313" key="5">
    <source>
        <dbReference type="Proteomes" id="UP001232992"/>
    </source>
</evidence>
<comment type="caution">
    <text evidence="4">The sequence shown here is derived from an EMBL/GenBank/DDBJ whole genome shotgun (WGS) entry which is preliminary data.</text>
</comment>
<dbReference type="InterPro" id="IPR007157">
    <property type="entry name" value="PspA_VIPP1"/>
</dbReference>
<dbReference type="PANTHER" id="PTHR31088:SF6">
    <property type="entry name" value="PHAGE SHOCK PROTEIN A"/>
    <property type="match status" value="1"/>
</dbReference>
<gene>
    <name evidence="4" type="ORF">PMH09_05250</name>
</gene>
<evidence type="ECO:0000256" key="2">
    <source>
        <dbReference type="SAM" id="Coils"/>
    </source>
</evidence>
<protein>
    <submittedName>
        <fullName evidence="4">PspA/IM30 family protein</fullName>
    </submittedName>
</protein>
<organism evidence="4 5">
    <name type="scientific">Roseofilum casamattae BLCC-M143</name>
    <dbReference type="NCBI Taxonomy" id="3022442"/>
    <lineage>
        <taxon>Bacteria</taxon>
        <taxon>Bacillati</taxon>
        <taxon>Cyanobacteriota</taxon>
        <taxon>Cyanophyceae</taxon>
        <taxon>Desertifilales</taxon>
        <taxon>Desertifilaceae</taxon>
        <taxon>Roseofilum</taxon>
        <taxon>Roseofilum casamattae</taxon>
    </lineage>
</organism>
<proteinExistence type="inferred from homology"/>
<feature type="coiled-coil region" evidence="2">
    <location>
        <begin position="26"/>
        <end position="74"/>
    </location>
</feature>
<accession>A0ABT7BTT1</accession>
<reference evidence="4 5" key="1">
    <citation type="submission" date="2023-01" db="EMBL/GenBank/DDBJ databases">
        <title>Novel diversity within Roseofilum (Cyanobacteria; Desertifilaceae) from marine benthic mats with descriptions of four novel species.</title>
        <authorList>
            <person name="Wang Y."/>
            <person name="Berthold D.E."/>
            <person name="Hu J."/>
            <person name="Lefler F.W."/>
            <person name="Laughinghouse H.D. IV."/>
        </authorList>
    </citation>
    <scope>NUCLEOTIDE SEQUENCE [LARGE SCALE GENOMIC DNA]</scope>
    <source>
        <strain evidence="4 5">BLCC-M143</strain>
    </source>
</reference>
<dbReference type="PANTHER" id="PTHR31088">
    <property type="entry name" value="MEMBRANE-ASSOCIATED PROTEIN VIPP1, CHLOROPLASTIC"/>
    <property type="match status" value="1"/>
</dbReference>
<sequence>MEFVDRLWRVVRANVNDWIDRAEDPEKLLENTVMELQENMVHLRKAVAEATAVQKRTEREYQQAQVRARDWQRRAELSVQKGDESLAREALLRRKPYLETARMLEEYLDEQRSRIDRLRHDLHLLEGKIAETKAKRQLYMARARAAKSTEQLHQAMDRFNPQGTAAALERMEARVQELEAHAEVAAQWELESIEQKFQTLETTPKSSVDEELAAMKTRLQAGEKPRSTQSHEREKKELEELRSRLNEI</sequence>